<sequence>MNRKGENRAILLEDKCGTVPLVKITVYNQGFLDEFISLKSSNAHRYIINVTKPFSPP</sequence>
<protein>
    <submittedName>
        <fullName evidence="1">Uncharacterized protein</fullName>
    </submittedName>
</protein>
<name>X1VD84_9ZZZZ</name>
<feature type="non-terminal residue" evidence="1">
    <location>
        <position position="57"/>
    </location>
</feature>
<gene>
    <name evidence="1" type="ORF">S12H4_46320</name>
</gene>
<reference evidence="1" key="1">
    <citation type="journal article" date="2014" name="Front. Microbiol.">
        <title>High frequency of phylogenetically diverse reductive dehalogenase-homologous genes in deep subseafloor sedimentary metagenomes.</title>
        <authorList>
            <person name="Kawai M."/>
            <person name="Futagami T."/>
            <person name="Toyoda A."/>
            <person name="Takaki Y."/>
            <person name="Nishi S."/>
            <person name="Hori S."/>
            <person name="Arai W."/>
            <person name="Tsubouchi T."/>
            <person name="Morono Y."/>
            <person name="Uchiyama I."/>
            <person name="Ito T."/>
            <person name="Fujiyama A."/>
            <person name="Inagaki F."/>
            <person name="Takami H."/>
        </authorList>
    </citation>
    <scope>NUCLEOTIDE SEQUENCE</scope>
    <source>
        <strain evidence="1">Expedition CK06-06</strain>
    </source>
</reference>
<accession>X1VD84</accession>
<dbReference type="AlphaFoldDB" id="X1VD84"/>
<comment type="caution">
    <text evidence="1">The sequence shown here is derived from an EMBL/GenBank/DDBJ whole genome shotgun (WGS) entry which is preliminary data.</text>
</comment>
<dbReference type="EMBL" id="BARW01028726">
    <property type="protein sequence ID" value="GAJ15397.1"/>
    <property type="molecule type" value="Genomic_DNA"/>
</dbReference>
<evidence type="ECO:0000313" key="1">
    <source>
        <dbReference type="EMBL" id="GAJ15397.1"/>
    </source>
</evidence>
<proteinExistence type="predicted"/>
<organism evidence="1">
    <name type="scientific">marine sediment metagenome</name>
    <dbReference type="NCBI Taxonomy" id="412755"/>
    <lineage>
        <taxon>unclassified sequences</taxon>
        <taxon>metagenomes</taxon>
        <taxon>ecological metagenomes</taxon>
    </lineage>
</organism>